<feature type="compositionally biased region" description="Polar residues" evidence="3">
    <location>
        <begin position="446"/>
        <end position="459"/>
    </location>
</feature>
<feature type="region of interest" description="Disordered" evidence="3">
    <location>
        <begin position="150"/>
        <end position="212"/>
    </location>
</feature>
<evidence type="ECO:0000256" key="2">
    <source>
        <dbReference type="ARBA" id="ARBA00022525"/>
    </source>
</evidence>
<feature type="region of interest" description="Disordered" evidence="3">
    <location>
        <begin position="364"/>
        <end position="386"/>
    </location>
</feature>
<feature type="region of interest" description="Disordered" evidence="3">
    <location>
        <begin position="432"/>
        <end position="460"/>
    </location>
</feature>
<keyword evidence="6" id="KW-1185">Reference proteome</keyword>
<dbReference type="InterPro" id="IPR001343">
    <property type="entry name" value="Hemolysn_Ca-bd"/>
</dbReference>
<dbReference type="PRINTS" id="PR00313">
    <property type="entry name" value="CABNDNGRPT"/>
</dbReference>
<comment type="caution">
    <text evidence="5">The sequence shown here is derived from an EMBL/GenBank/DDBJ whole genome shotgun (WGS) entry which is preliminary data.</text>
</comment>
<reference evidence="5 6" key="1">
    <citation type="submission" date="2020-08" db="EMBL/GenBank/DDBJ databases">
        <title>Genomic Encyclopedia of Type Strains, Phase III (KMG-III): the genomes of soil and plant-associated and newly described type strains.</title>
        <authorList>
            <person name="Whitman W."/>
        </authorList>
    </citation>
    <scope>NUCLEOTIDE SEQUENCE [LARGE SCALE GENOMIC DNA]</scope>
    <source>
        <strain evidence="5 6">CECT 3287</strain>
    </source>
</reference>
<organism evidence="5 6">
    <name type="scientific">Actinoplanes campanulatus</name>
    <dbReference type="NCBI Taxonomy" id="113559"/>
    <lineage>
        <taxon>Bacteria</taxon>
        <taxon>Bacillati</taxon>
        <taxon>Actinomycetota</taxon>
        <taxon>Actinomycetes</taxon>
        <taxon>Micromonosporales</taxon>
        <taxon>Micromonosporaceae</taxon>
        <taxon>Actinoplanes</taxon>
    </lineage>
</organism>
<feature type="chain" id="PRO_5031414191" evidence="4">
    <location>
        <begin position="31"/>
        <end position="477"/>
    </location>
</feature>
<dbReference type="GO" id="GO:0005509">
    <property type="term" value="F:calcium ion binding"/>
    <property type="evidence" value="ECO:0007669"/>
    <property type="project" value="InterPro"/>
</dbReference>
<dbReference type="AlphaFoldDB" id="A0A7W5AM42"/>
<keyword evidence="4" id="KW-0732">Signal</keyword>
<dbReference type="InterPro" id="IPR018511">
    <property type="entry name" value="Hemolysin-typ_Ca-bd_CS"/>
</dbReference>
<evidence type="ECO:0000313" key="5">
    <source>
        <dbReference type="EMBL" id="MBB3098324.1"/>
    </source>
</evidence>
<feature type="compositionally biased region" description="Gly residues" evidence="3">
    <location>
        <begin position="288"/>
        <end position="306"/>
    </location>
</feature>
<dbReference type="Gene3D" id="2.150.10.10">
    <property type="entry name" value="Serralysin-like metalloprotease, C-terminal"/>
    <property type="match status" value="3"/>
</dbReference>
<accession>A0A7W5AM42</accession>
<evidence type="ECO:0000313" key="6">
    <source>
        <dbReference type="Proteomes" id="UP000590749"/>
    </source>
</evidence>
<dbReference type="PANTHER" id="PTHR38340:SF1">
    <property type="entry name" value="S-LAYER PROTEIN"/>
    <property type="match status" value="1"/>
</dbReference>
<gene>
    <name evidence="5" type="ORF">FHR83_006019</name>
</gene>
<feature type="compositionally biased region" description="Gly residues" evidence="3">
    <location>
        <begin position="189"/>
        <end position="201"/>
    </location>
</feature>
<dbReference type="PROSITE" id="PS00330">
    <property type="entry name" value="HEMOLYSIN_CALCIUM"/>
    <property type="match status" value="5"/>
</dbReference>
<evidence type="ECO:0000256" key="3">
    <source>
        <dbReference type="SAM" id="MobiDB-lite"/>
    </source>
</evidence>
<proteinExistence type="predicted"/>
<dbReference type="InterPro" id="IPR050557">
    <property type="entry name" value="RTX_toxin/Mannuronan_C5-epim"/>
</dbReference>
<dbReference type="EMBL" id="JACHXF010000014">
    <property type="protein sequence ID" value="MBB3098324.1"/>
    <property type="molecule type" value="Genomic_DNA"/>
</dbReference>
<comment type="subcellular location">
    <subcellularLocation>
        <location evidence="1">Secreted</location>
    </subcellularLocation>
</comment>
<feature type="signal peptide" evidence="4">
    <location>
        <begin position="1"/>
        <end position="30"/>
    </location>
</feature>
<dbReference type="SUPFAM" id="SSF51120">
    <property type="entry name" value="beta-Roll"/>
    <property type="match status" value="3"/>
</dbReference>
<dbReference type="GO" id="GO:0005576">
    <property type="term" value="C:extracellular region"/>
    <property type="evidence" value="ECO:0007669"/>
    <property type="project" value="UniProtKB-SubCell"/>
</dbReference>
<feature type="region of interest" description="Disordered" evidence="3">
    <location>
        <begin position="279"/>
        <end position="306"/>
    </location>
</feature>
<dbReference type="InterPro" id="IPR011049">
    <property type="entry name" value="Serralysin-like_metalloprot_C"/>
</dbReference>
<evidence type="ECO:0000256" key="4">
    <source>
        <dbReference type="SAM" id="SignalP"/>
    </source>
</evidence>
<name>A0A7W5AM42_9ACTN</name>
<dbReference type="PANTHER" id="PTHR38340">
    <property type="entry name" value="S-LAYER PROTEIN"/>
    <property type="match status" value="1"/>
</dbReference>
<dbReference type="Proteomes" id="UP000590749">
    <property type="component" value="Unassembled WGS sequence"/>
</dbReference>
<sequence>MGRMALPLRAGAILFTTAVGAGLAAAPAQAAATGVVSLPAGTYEVRYTAAGKATNKVVVTRSGRTVTIDDRVRLKAGKGCKAVKGDATRVRCTFSGSSDYWTLLVNLGDRSDSLVNKTGLRMRAYGGSGNDSLQGGTLTDELFGGTGNDKVWGNGGRDHIEGNSGTDRLSGGTGHDQISGGTGDDTLWGGSGNDGLTGGSGTDALYGGSNDDDLDGGTSADLLRGDSGTDYANYWNRREAIVADLDGARGDDGAKGERDTIAGDVEGLVGGVGNDVLTGNGGPNTINGGSGADRITGGGGDDRLGGGGGRDVIDAGSGNDYVKPDFAETESGDDGPYVIDPIAADVVRGGSGVDTVDYSDRQRNSVTVDLDGATGDDGRSGEGDTVGADVENLLGTIYGDRLTGNASVNDLRGGAGNDVLLGLDGADRLWGEAGDDDLSGEDPSGVQASDQLDGGSQYSAGDLCRAFPTDVLSGCER</sequence>
<protein>
    <submittedName>
        <fullName evidence="5">Ca2+-binding RTX toxin-like protein</fullName>
    </submittedName>
</protein>
<evidence type="ECO:0000256" key="1">
    <source>
        <dbReference type="ARBA" id="ARBA00004613"/>
    </source>
</evidence>
<dbReference type="RefSeq" id="WP_183224281.1">
    <property type="nucleotide sequence ID" value="NZ_BMPW01000016.1"/>
</dbReference>
<keyword evidence="2" id="KW-0964">Secreted</keyword>
<dbReference type="Pfam" id="PF00353">
    <property type="entry name" value="HemolysinCabind"/>
    <property type="match status" value="5"/>
</dbReference>